<evidence type="ECO:0000313" key="2">
    <source>
        <dbReference type="EMBL" id="MBB2923709.1"/>
    </source>
</evidence>
<protein>
    <submittedName>
        <fullName evidence="2">Putative metal-dependent peptidase</fullName>
    </submittedName>
</protein>
<dbReference type="PANTHER" id="PTHR38730">
    <property type="entry name" value="SLL7028 PROTEIN"/>
    <property type="match status" value="1"/>
</dbReference>
<dbReference type="InterPro" id="IPR025154">
    <property type="entry name" value="Put_metallopeptidase_dom"/>
</dbReference>
<proteinExistence type="predicted"/>
<dbReference type="Proteomes" id="UP000518206">
    <property type="component" value="Unassembled WGS sequence"/>
</dbReference>
<evidence type="ECO:0000313" key="3">
    <source>
        <dbReference type="Proteomes" id="UP000518206"/>
    </source>
</evidence>
<comment type="caution">
    <text evidence="2">The sequence shown here is derived from an EMBL/GenBank/DDBJ whole genome shotgun (WGS) entry which is preliminary data.</text>
</comment>
<gene>
    <name evidence="2" type="ORF">FHR80_002634</name>
</gene>
<name>A0A7W4YC32_9CELL</name>
<dbReference type="RefSeq" id="WP_183296509.1">
    <property type="nucleotide sequence ID" value="NZ_JACHVX010000003.1"/>
</dbReference>
<sequence length="604" mass="64682">MPGRRKRPPDPGEVAFQAGLETVRSHPLFRPLAPGSPARREAEWGACPPDALGVVHDSGGVSLHPTRREPAETWAAVVAHLLCHLGFGHVATIGPGQRADVYDRAAACLAVNRFLAGVKLVSAPDLLPAGLPEGDEATLAAQWRRAGGPPPDVGVRPGGSHGCVHPVHVHVWGTPPDHVRRFAAGLTAAASAAVDVAGGARASLGAGRETAVLTAWERALAWFVSSYPLLGALATGMRLVADAEVCRRQDIRIAAVSAHTGEIYVNPLAQHSQDEWRFILAHEMLHAALRHSARTGGRDPYLFNVAADFQVNGWLVEMGLGSMPAGLLHDPELRGLSVEAVYDRITTDLRRSRKLLTLRGAHGSGERAGDLLGHDVGVRPTDAVDLDAFYRRALTQGLEYHRTDGRGLVPAGLVEEITALDMPPLSWEAELARWFEEHVRAPLPVRTYARPSRRQSATPDIPRPGRTFPEEVVRTCTFGVVLDTSGSMGRTLLAKALGSIASYAAARDVTAVRVVFCDAVAYDAGYLATEEIAGRVRVRGRGGTVLQPGVDLLERADDFPADGPVLVVTDGGCDVVRVRRDHAFLVPAGAHLPFTPRGPVFRMH</sequence>
<evidence type="ECO:0000259" key="1">
    <source>
        <dbReference type="Pfam" id="PF13203"/>
    </source>
</evidence>
<reference evidence="2 3" key="1">
    <citation type="submission" date="2020-08" db="EMBL/GenBank/DDBJ databases">
        <title>The Agave Microbiome: Exploring the role of microbial communities in plant adaptations to desert environments.</title>
        <authorList>
            <person name="Partida-Martinez L.P."/>
        </authorList>
    </citation>
    <scope>NUCLEOTIDE SEQUENCE [LARGE SCALE GENOMIC DNA]</scope>
    <source>
        <strain evidence="2 3">RAS26</strain>
    </source>
</reference>
<reference evidence="2 3" key="2">
    <citation type="submission" date="2020-08" db="EMBL/GenBank/DDBJ databases">
        <authorList>
            <person name="Partida-Martinez L."/>
            <person name="Huntemann M."/>
            <person name="Clum A."/>
            <person name="Wang J."/>
            <person name="Palaniappan K."/>
            <person name="Ritter S."/>
            <person name="Chen I.-M."/>
            <person name="Stamatis D."/>
            <person name="Reddy T."/>
            <person name="O'Malley R."/>
            <person name="Daum C."/>
            <person name="Shapiro N."/>
            <person name="Ivanova N."/>
            <person name="Kyrpides N."/>
            <person name="Woyke T."/>
        </authorList>
    </citation>
    <scope>NUCLEOTIDE SEQUENCE [LARGE SCALE GENOMIC DNA]</scope>
    <source>
        <strain evidence="2 3">RAS26</strain>
    </source>
</reference>
<dbReference type="Pfam" id="PF13203">
    <property type="entry name" value="DUF2201_N"/>
    <property type="match status" value="1"/>
</dbReference>
<dbReference type="EMBL" id="JACHVX010000003">
    <property type="protein sequence ID" value="MBB2923709.1"/>
    <property type="molecule type" value="Genomic_DNA"/>
</dbReference>
<organism evidence="2 3">
    <name type="scientific">Cellulomonas cellasea</name>
    <dbReference type="NCBI Taxonomy" id="43670"/>
    <lineage>
        <taxon>Bacteria</taxon>
        <taxon>Bacillati</taxon>
        <taxon>Actinomycetota</taxon>
        <taxon>Actinomycetes</taxon>
        <taxon>Micrococcales</taxon>
        <taxon>Cellulomonadaceae</taxon>
        <taxon>Cellulomonas</taxon>
    </lineage>
</organism>
<feature type="domain" description="Putative metallopeptidase" evidence="1">
    <location>
        <begin position="217"/>
        <end position="457"/>
    </location>
</feature>
<dbReference type="PANTHER" id="PTHR38730:SF1">
    <property type="entry name" value="SLL7028 PROTEIN"/>
    <property type="match status" value="1"/>
</dbReference>
<dbReference type="AlphaFoldDB" id="A0A7W4YC32"/>
<accession>A0A7W4YC32</accession>